<dbReference type="AlphaFoldDB" id="A0A9W9TZL2"/>
<reference evidence="1" key="2">
    <citation type="journal article" date="2023" name="IMA Fungus">
        <title>Comparative genomic study of the Penicillium genus elucidates a diverse pangenome and 15 lateral gene transfer events.</title>
        <authorList>
            <person name="Petersen C."/>
            <person name="Sorensen T."/>
            <person name="Nielsen M.R."/>
            <person name="Sondergaard T.E."/>
            <person name="Sorensen J.L."/>
            <person name="Fitzpatrick D.A."/>
            <person name="Frisvad J.C."/>
            <person name="Nielsen K.L."/>
        </authorList>
    </citation>
    <scope>NUCLEOTIDE SEQUENCE</scope>
    <source>
        <strain evidence="1">IBT 19713</strain>
    </source>
</reference>
<keyword evidence="2" id="KW-1185">Reference proteome</keyword>
<accession>A0A9W9TZL2</accession>
<protein>
    <submittedName>
        <fullName evidence="1">Uncharacterized protein</fullName>
    </submittedName>
</protein>
<evidence type="ECO:0000313" key="2">
    <source>
        <dbReference type="Proteomes" id="UP001150941"/>
    </source>
</evidence>
<dbReference type="EMBL" id="JAPQKS010000002">
    <property type="protein sequence ID" value="KAJ5247479.1"/>
    <property type="molecule type" value="Genomic_DNA"/>
</dbReference>
<evidence type="ECO:0000313" key="1">
    <source>
        <dbReference type="EMBL" id="KAJ5247479.1"/>
    </source>
</evidence>
<comment type="caution">
    <text evidence="1">The sequence shown here is derived from an EMBL/GenBank/DDBJ whole genome shotgun (WGS) entry which is preliminary data.</text>
</comment>
<gene>
    <name evidence="1" type="ORF">N7468_002462</name>
</gene>
<dbReference type="RefSeq" id="XP_058334900.1">
    <property type="nucleotide sequence ID" value="XM_058471759.1"/>
</dbReference>
<dbReference type="Proteomes" id="UP001150941">
    <property type="component" value="Unassembled WGS sequence"/>
</dbReference>
<proteinExistence type="predicted"/>
<reference evidence="1" key="1">
    <citation type="submission" date="2022-11" db="EMBL/GenBank/DDBJ databases">
        <authorList>
            <person name="Petersen C."/>
        </authorList>
    </citation>
    <scope>NUCLEOTIDE SEQUENCE</scope>
    <source>
        <strain evidence="1">IBT 19713</strain>
    </source>
</reference>
<name>A0A9W9TZL2_9EURO</name>
<dbReference type="GeneID" id="83199062"/>
<organism evidence="1 2">
    <name type="scientific">Penicillium chermesinum</name>
    <dbReference type="NCBI Taxonomy" id="63820"/>
    <lineage>
        <taxon>Eukaryota</taxon>
        <taxon>Fungi</taxon>
        <taxon>Dikarya</taxon>
        <taxon>Ascomycota</taxon>
        <taxon>Pezizomycotina</taxon>
        <taxon>Eurotiomycetes</taxon>
        <taxon>Eurotiomycetidae</taxon>
        <taxon>Eurotiales</taxon>
        <taxon>Aspergillaceae</taxon>
        <taxon>Penicillium</taxon>
    </lineage>
</organism>
<sequence>MIGWWGTIETVGRSWMVIGRDEWRSQEFINHIDSLLLSPALLHDPQQAAPLALLFNWLESLW</sequence>